<feature type="region of interest" description="Disordered" evidence="1">
    <location>
        <begin position="834"/>
        <end position="854"/>
    </location>
</feature>
<keyword evidence="2" id="KW-1133">Transmembrane helix</keyword>
<reference evidence="4 5" key="1">
    <citation type="submission" date="2019-09" db="EMBL/GenBank/DDBJ databases">
        <authorList>
            <person name="Cremers G."/>
        </authorList>
    </citation>
    <scope>NUCLEOTIDE SEQUENCE [LARGE SCALE GENOMIC DNA]</scope>
    <source>
        <strain evidence="4">4A</strain>
    </source>
</reference>
<proteinExistence type="predicted"/>
<feature type="region of interest" description="Disordered" evidence="1">
    <location>
        <begin position="57"/>
        <end position="81"/>
    </location>
</feature>
<evidence type="ECO:0000256" key="3">
    <source>
        <dbReference type="SAM" id="SignalP"/>
    </source>
</evidence>
<dbReference type="PANTHER" id="PTHR40940:SF2">
    <property type="entry name" value="BATD"/>
    <property type="match status" value="1"/>
</dbReference>
<keyword evidence="2" id="KW-0812">Transmembrane</keyword>
<feature type="transmembrane region" description="Helical" evidence="2">
    <location>
        <begin position="704"/>
        <end position="727"/>
    </location>
</feature>
<keyword evidence="3" id="KW-0732">Signal</keyword>
<sequence>MKVKRFLALLFLAACFPSALLHAQSAHWLPLESSAILGLPYRVELVVEGGIPRTDPELPPIPYVETSSAKREPSANSGNARSPSVAYVYTLRLLRSGPHAIPGFSLATDHGIASVPAFTFWVGEPSFSPSFTSSADASLTLFRDEVWQGEPFPVEYRLLAHAGAFLEITGQPEWTPADLLVDRWSRPERVSGEWRGAFFSGLRYSALAIALNPGKISLPPVSQHVSMETSKFGQGLFSQAVIRPLVLHSAALALSVRPLPAPAKDGFSQAVGTFGLTSQISPSDTQVGEPATWTLRIEGTGNWTTPWNLLPPEIPSGLRVIEPAPQQQSDPDSLFCGSLKVERILVAERPGRYLIPPYRFTYFDPLAGIYRTALAPSTVLTVNPRSSPVGSLSDHSSSGRPMPLPAEAAAPKKRLPQAPLSGSARGLVPLENRWLLAGAGGAGVVLLALWLILARGHACLTDPLQRRRAGLRRLRRIHREIRHSGSEGERQQQLFRWQSAIRDAWLVGPVTPELAELQAALERAQVDQAAFQTWTALWREAEVHLYAREVSLPADWVERSEEQARRISIPRPSWRKTFALPHFFPVLTILGLLLSSSWGLNALDLYRSGRFTESGCLWERSLRRSPTDWIARSNYGAALSQEGRWPEALAQWSSAFLLAPRDSAVRWNFALAISQCPGVDARLSALTNGPLWFRWIAVGSPAEWQILLAGGLLDLFLCALLLLLSRYRLAQLAPSLRKALLALGLGVSGIAATAVILYGPMADPRAGLATEGALLRSMPTDAQQQNSPLLAPTLVVVGKPFLHWVQACLSDSRSGWLRAETIVPFFRPPYVPRPSAVSSTTADAETALPSASGP</sequence>
<dbReference type="EMBL" id="CABFVA020000116">
    <property type="protein sequence ID" value="VVM08013.1"/>
    <property type="molecule type" value="Genomic_DNA"/>
</dbReference>
<dbReference type="SUPFAM" id="SSF48452">
    <property type="entry name" value="TPR-like"/>
    <property type="match status" value="1"/>
</dbReference>
<feature type="transmembrane region" description="Helical" evidence="2">
    <location>
        <begin position="739"/>
        <end position="759"/>
    </location>
</feature>
<dbReference type="Proteomes" id="UP000334923">
    <property type="component" value="Unassembled WGS sequence"/>
</dbReference>
<evidence type="ECO:0000313" key="4">
    <source>
        <dbReference type="EMBL" id="VVM08013.1"/>
    </source>
</evidence>
<gene>
    <name evidence="4" type="ORF">MAMT_02054</name>
</gene>
<feature type="region of interest" description="Disordered" evidence="1">
    <location>
        <begin position="384"/>
        <end position="418"/>
    </location>
</feature>
<evidence type="ECO:0000256" key="1">
    <source>
        <dbReference type="SAM" id="MobiDB-lite"/>
    </source>
</evidence>
<protein>
    <submittedName>
        <fullName evidence="4">Uncharacterized protein</fullName>
    </submittedName>
</protein>
<keyword evidence="5" id="KW-1185">Reference proteome</keyword>
<feature type="transmembrane region" description="Helical" evidence="2">
    <location>
        <begin position="578"/>
        <end position="600"/>
    </location>
</feature>
<feature type="chain" id="PRO_5022868131" evidence="3">
    <location>
        <begin position="24"/>
        <end position="854"/>
    </location>
</feature>
<keyword evidence="2" id="KW-0472">Membrane</keyword>
<dbReference type="InterPro" id="IPR011990">
    <property type="entry name" value="TPR-like_helical_dom_sf"/>
</dbReference>
<dbReference type="Gene3D" id="1.25.40.10">
    <property type="entry name" value="Tetratricopeptide repeat domain"/>
    <property type="match status" value="1"/>
</dbReference>
<accession>A0A5E6MIF6</accession>
<dbReference type="InterPro" id="IPR025738">
    <property type="entry name" value="BatD"/>
</dbReference>
<dbReference type="PANTHER" id="PTHR40940">
    <property type="entry name" value="PROTEIN BATD-RELATED"/>
    <property type="match status" value="1"/>
</dbReference>
<organism evidence="4 5">
    <name type="scientific">Methylacidimicrobium tartarophylax</name>
    <dbReference type="NCBI Taxonomy" id="1041768"/>
    <lineage>
        <taxon>Bacteria</taxon>
        <taxon>Pseudomonadati</taxon>
        <taxon>Verrucomicrobiota</taxon>
        <taxon>Methylacidimicrobium</taxon>
    </lineage>
</organism>
<name>A0A5E6MIF6_9BACT</name>
<feature type="compositionally biased region" description="Polar residues" evidence="1">
    <location>
        <begin position="384"/>
        <end position="399"/>
    </location>
</feature>
<evidence type="ECO:0000256" key="2">
    <source>
        <dbReference type="SAM" id="Phobius"/>
    </source>
</evidence>
<dbReference type="AlphaFoldDB" id="A0A5E6MIF6"/>
<feature type="transmembrane region" description="Helical" evidence="2">
    <location>
        <begin position="434"/>
        <end position="453"/>
    </location>
</feature>
<feature type="signal peptide" evidence="3">
    <location>
        <begin position="1"/>
        <end position="23"/>
    </location>
</feature>
<evidence type="ECO:0000313" key="5">
    <source>
        <dbReference type="Proteomes" id="UP000334923"/>
    </source>
</evidence>